<proteinExistence type="predicted"/>
<keyword evidence="2" id="KW-0812">Transmembrane</keyword>
<evidence type="ECO:0000259" key="3">
    <source>
        <dbReference type="Pfam" id="PF02470"/>
    </source>
</evidence>
<dbReference type="AlphaFoldDB" id="A0A3B1D8G3"/>
<organism evidence="4">
    <name type="scientific">hydrothermal vent metagenome</name>
    <dbReference type="NCBI Taxonomy" id="652676"/>
    <lineage>
        <taxon>unclassified sequences</taxon>
        <taxon>metagenomes</taxon>
        <taxon>ecological metagenomes</taxon>
    </lineage>
</organism>
<keyword evidence="2" id="KW-0472">Membrane</keyword>
<dbReference type="PANTHER" id="PTHR33371">
    <property type="entry name" value="INTERMEMBRANE PHOSPHOLIPID TRANSPORT SYSTEM BINDING PROTEIN MLAD-RELATED"/>
    <property type="match status" value="1"/>
</dbReference>
<reference evidence="4" key="1">
    <citation type="submission" date="2018-06" db="EMBL/GenBank/DDBJ databases">
        <authorList>
            <person name="Zhirakovskaya E."/>
        </authorList>
    </citation>
    <scope>NUCLEOTIDE SEQUENCE</scope>
</reference>
<evidence type="ECO:0000313" key="4">
    <source>
        <dbReference type="EMBL" id="VAX38499.1"/>
    </source>
</evidence>
<dbReference type="InterPro" id="IPR052336">
    <property type="entry name" value="MlaD_Phospholipid_Transporter"/>
</dbReference>
<dbReference type="Pfam" id="PF02470">
    <property type="entry name" value="MlaD"/>
    <property type="match status" value="1"/>
</dbReference>
<accession>A0A3B1D8G3</accession>
<gene>
    <name evidence="4" type="ORF">MNBD_PLANCTO02-164</name>
</gene>
<dbReference type="InterPro" id="IPR003399">
    <property type="entry name" value="Mce/MlaD"/>
</dbReference>
<feature type="transmembrane region" description="Helical" evidence="2">
    <location>
        <begin position="12"/>
        <end position="31"/>
    </location>
</feature>
<sequence length="398" mass="44231">MTERQLQARVGMFTIVAMVLVAIMVFQFGSLKNVFHPRYEIAIHFTEAPGLFPSTPVRMNGITIGSVKEVTLDNEHGGVLVIVEIDEKYRLRTDSTPSLRRTILGDSSIEFTPGVEKEFVIAGTRLHGLAPTNPMDIVNRLEKQVNKSVTSFEETSAEWKKVGVNINHLMFTNRDDIELAIQKSVKSLDQFSQVMQNTNKVLQNADLVLGDKENQANLKRTLAAMPKMVEETQQTIAAVRQTVIAVQGAVEKADQNLENLQKVTEPLGKRTTSIVVNLDATMTNLKQLSGELNDYVKLVKNKDGSLNRMIEDPELYNNLNRSAAALNVLLKNIEPIMKDAQVFSDKIARHPELMGVSGAMKGSSGLKNEPTPQAVHHHHPSRTARHTPSSAARKNKRQ</sequence>
<keyword evidence="2" id="KW-1133">Transmembrane helix</keyword>
<evidence type="ECO:0000256" key="2">
    <source>
        <dbReference type="SAM" id="Phobius"/>
    </source>
</evidence>
<protein>
    <recommendedName>
        <fullName evidence="3">Mce/MlaD domain-containing protein</fullName>
    </recommendedName>
</protein>
<name>A0A3B1D8G3_9ZZZZ</name>
<feature type="domain" description="Mce/MlaD" evidence="3">
    <location>
        <begin position="38"/>
        <end position="114"/>
    </location>
</feature>
<evidence type="ECO:0000256" key="1">
    <source>
        <dbReference type="SAM" id="MobiDB-lite"/>
    </source>
</evidence>
<feature type="region of interest" description="Disordered" evidence="1">
    <location>
        <begin position="356"/>
        <end position="398"/>
    </location>
</feature>
<feature type="compositionally biased region" description="Basic residues" evidence="1">
    <location>
        <begin position="375"/>
        <end position="385"/>
    </location>
</feature>
<dbReference type="PANTHER" id="PTHR33371:SF4">
    <property type="entry name" value="INTERMEMBRANE PHOSPHOLIPID TRANSPORT SYSTEM BINDING PROTEIN MLAD"/>
    <property type="match status" value="1"/>
</dbReference>
<dbReference type="EMBL" id="UOGL01000212">
    <property type="protein sequence ID" value="VAX38499.1"/>
    <property type="molecule type" value="Genomic_DNA"/>
</dbReference>